<dbReference type="AlphaFoldDB" id="A0A2S8RDL2"/>
<dbReference type="InterPro" id="IPR027417">
    <property type="entry name" value="P-loop_NTPase"/>
</dbReference>
<dbReference type="Pfam" id="PF02421">
    <property type="entry name" value="FeoB_N"/>
    <property type="match status" value="1"/>
</dbReference>
<keyword evidence="1" id="KW-0547">Nucleotide-binding</keyword>
<dbReference type="InterPro" id="IPR050860">
    <property type="entry name" value="FeoB_GTPase"/>
</dbReference>
<feature type="transmembrane region" description="Helical" evidence="3">
    <location>
        <begin position="463"/>
        <end position="488"/>
    </location>
</feature>
<evidence type="ECO:0000313" key="5">
    <source>
        <dbReference type="EMBL" id="PQQ67897.1"/>
    </source>
</evidence>
<evidence type="ECO:0000313" key="6">
    <source>
        <dbReference type="Proteomes" id="UP000239720"/>
    </source>
</evidence>
<dbReference type="Proteomes" id="UP000239720">
    <property type="component" value="Unassembled WGS sequence"/>
</dbReference>
<dbReference type="InterPro" id="IPR011640">
    <property type="entry name" value="Fe2_transport_prot_B_C"/>
</dbReference>
<dbReference type="GO" id="GO:0015093">
    <property type="term" value="F:ferrous iron transmembrane transporter activity"/>
    <property type="evidence" value="ECO:0007669"/>
    <property type="project" value="InterPro"/>
</dbReference>
<organism evidence="5 6">
    <name type="scientific">Acetivibrio saccincola</name>
    <dbReference type="NCBI Taxonomy" id="1677857"/>
    <lineage>
        <taxon>Bacteria</taxon>
        <taxon>Bacillati</taxon>
        <taxon>Bacillota</taxon>
        <taxon>Clostridia</taxon>
        <taxon>Eubacteriales</taxon>
        <taxon>Oscillospiraceae</taxon>
        <taxon>Acetivibrio</taxon>
    </lineage>
</organism>
<dbReference type="InterPro" id="IPR006073">
    <property type="entry name" value="GTP-bd"/>
</dbReference>
<evidence type="ECO:0000256" key="1">
    <source>
        <dbReference type="ARBA" id="ARBA00022741"/>
    </source>
</evidence>
<dbReference type="RefSeq" id="WP_105368515.1">
    <property type="nucleotide sequence ID" value="NZ_NEMB01000003.1"/>
</dbReference>
<feature type="transmembrane region" description="Helical" evidence="3">
    <location>
        <begin position="298"/>
        <end position="317"/>
    </location>
</feature>
<dbReference type="OrthoDB" id="9809127at2"/>
<dbReference type="PROSITE" id="PS51711">
    <property type="entry name" value="G_FEOB"/>
    <property type="match status" value="1"/>
</dbReference>
<feature type="transmembrane region" description="Helical" evidence="3">
    <location>
        <begin position="528"/>
        <end position="551"/>
    </location>
</feature>
<feature type="transmembrane region" description="Helical" evidence="3">
    <location>
        <begin position="337"/>
        <end position="359"/>
    </location>
</feature>
<keyword evidence="3" id="KW-1133">Transmembrane helix</keyword>
<dbReference type="SUPFAM" id="SSF52540">
    <property type="entry name" value="P-loop containing nucleoside triphosphate hydrolases"/>
    <property type="match status" value="1"/>
</dbReference>
<dbReference type="GO" id="GO:0005886">
    <property type="term" value="C:plasma membrane"/>
    <property type="evidence" value="ECO:0007669"/>
    <property type="project" value="TreeGrafter"/>
</dbReference>
<dbReference type="InterPro" id="IPR005225">
    <property type="entry name" value="Small_GTP-bd"/>
</dbReference>
<gene>
    <name evidence="5" type="ORF">B9R14_14780</name>
</gene>
<dbReference type="GO" id="GO:0005525">
    <property type="term" value="F:GTP binding"/>
    <property type="evidence" value="ECO:0007669"/>
    <property type="project" value="UniProtKB-KW"/>
</dbReference>
<feature type="transmembrane region" description="Helical" evidence="3">
    <location>
        <begin position="371"/>
        <end position="393"/>
    </location>
</feature>
<name>A0A2S8RDL2_9FIRM</name>
<dbReference type="InterPro" id="IPR011642">
    <property type="entry name" value="Gate_dom"/>
</dbReference>
<dbReference type="Gene3D" id="3.40.50.300">
    <property type="entry name" value="P-loop containing nucleotide triphosphate hydrolases"/>
    <property type="match status" value="1"/>
</dbReference>
<reference evidence="5 6" key="1">
    <citation type="journal article" date="2018" name="Syst. Appl. Microbiol.">
        <title>Characterization and high-quality draft genome sequence of Herbivorax saccincola A7, an anaerobic, alkaliphilic, thermophilic, cellulolytic, and xylanolytic bacterium.</title>
        <authorList>
            <person name="Aikawa S."/>
            <person name="Baramee S."/>
            <person name="Sermsathanaswadi J."/>
            <person name="Thianheng P."/>
            <person name="Tachaapaikoon C."/>
            <person name="Shikata A."/>
            <person name="Waeonukul R."/>
            <person name="Pason P."/>
            <person name="Ratanakhanokchai K."/>
            <person name="Kosugi A."/>
        </authorList>
    </citation>
    <scope>NUCLEOTIDE SEQUENCE [LARGE SCALE GENOMIC DNA]</scope>
    <source>
        <strain evidence="5 6">A7</strain>
    </source>
</reference>
<accession>A0A2S8RDL2</accession>
<dbReference type="Pfam" id="PF07670">
    <property type="entry name" value="Gate"/>
    <property type="match status" value="2"/>
</dbReference>
<feature type="transmembrane region" description="Helical" evidence="3">
    <location>
        <begin position="267"/>
        <end position="286"/>
    </location>
</feature>
<dbReference type="InterPro" id="IPR030389">
    <property type="entry name" value="G_FEOB_dom"/>
</dbReference>
<dbReference type="EMBL" id="NEMB01000003">
    <property type="protein sequence ID" value="PQQ67897.1"/>
    <property type="molecule type" value="Genomic_DNA"/>
</dbReference>
<dbReference type="PANTHER" id="PTHR43185:SF1">
    <property type="entry name" value="FE(2+) TRANSPORTER FEOB"/>
    <property type="match status" value="1"/>
</dbReference>
<feature type="transmembrane region" description="Helical" evidence="3">
    <location>
        <begin position="399"/>
        <end position="420"/>
    </location>
</feature>
<evidence type="ECO:0000256" key="2">
    <source>
        <dbReference type="ARBA" id="ARBA00023134"/>
    </source>
</evidence>
<comment type="caution">
    <text evidence="5">The sequence shown here is derived from an EMBL/GenBank/DDBJ whole genome shotgun (WGS) entry which is preliminary data.</text>
</comment>
<dbReference type="NCBIfam" id="TIGR00231">
    <property type="entry name" value="small_GTP"/>
    <property type="match status" value="1"/>
</dbReference>
<feature type="transmembrane region" description="Helical" evidence="3">
    <location>
        <begin position="558"/>
        <end position="580"/>
    </location>
</feature>
<keyword evidence="3" id="KW-0812">Transmembrane</keyword>
<dbReference type="PANTHER" id="PTHR43185">
    <property type="entry name" value="FERROUS IRON TRANSPORT PROTEIN B"/>
    <property type="match status" value="1"/>
</dbReference>
<dbReference type="Pfam" id="PF07664">
    <property type="entry name" value="FeoB_C"/>
    <property type="match status" value="1"/>
</dbReference>
<sequence>MSCHSEKKSNAAFDNELKVLLMGNPNVGKSVIFSKLTGMNVIASNYTGTTVSFTKGEININGRKATLIDVPGVYSLKSTSKAEEVAVSILENENADAIICVIDATNLERNLYLALELKEKNIPMVFAVNLSDVAANQGIEIDIEALEEELAAPVIPTIAIRNKGLREILNKVSEAIYSNKKTDEEREKLTEDELWKRSEDIAKKVQKIRESDPTFLEKMGDLMLKPFPGIPIAFLVIALMLGVVVGGGKALRGGILLPIINNLYAPFVKSLVSKFVSEGILYNILVGEFGVLIKGIEWPFALVLPYVFLFYVALSFLEDSGYLPRLGVLVDGILKRIGLNGGNIIPIIMGYGCAVPAILGSRAATTKKERIIIASIVSLSVPCVAQTGAFISLLGEQSVLALIAVYLISFFAMFVSGVIAKKLIPGKSDPILLEIPNLLMPDIKALLKKISIRTKHFMIEAEIPMVIAIAFAALVVETGVLNAAAGFIEPFVGGWLGLPKEATLGLILGVLRREFAVLPLLELNLSTIQLLVASVVALFYLPCLSVFAVLIKEFGVKTALIISSFTFVTALVVGGLINQISNIISLLL</sequence>
<dbReference type="CDD" id="cd01879">
    <property type="entry name" value="FeoB"/>
    <property type="match status" value="1"/>
</dbReference>
<dbReference type="PRINTS" id="PR00326">
    <property type="entry name" value="GTP1OBG"/>
</dbReference>
<feature type="transmembrane region" description="Helical" evidence="3">
    <location>
        <begin position="227"/>
        <end position="247"/>
    </location>
</feature>
<evidence type="ECO:0000256" key="3">
    <source>
        <dbReference type="SAM" id="Phobius"/>
    </source>
</evidence>
<keyword evidence="3" id="KW-0472">Membrane</keyword>
<protein>
    <submittedName>
        <fullName evidence="5">Ferrous iron transporter B</fullName>
    </submittedName>
</protein>
<feature type="domain" description="FeoB-type G" evidence="4">
    <location>
        <begin position="16"/>
        <end position="178"/>
    </location>
</feature>
<proteinExistence type="predicted"/>
<keyword evidence="2" id="KW-0342">GTP-binding</keyword>
<evidence type="ECO:0000259" key="4">
    <source>
        <dbReference type="PROSITE" id="PS51711"/>
    </source>
</evidence>